<feature type="chain" id="PRO_5018605176" evidence="6">
    <location>
        <begin position="20"/>
        <end position="334"/>
    </location>
</feature>
<dbReference type="PROSITE" id="PS00639">
    <property type="entry name" value="THIOL_PROTEASE_HIS"/>
    <property type="match status" value="1"/>
</dbReference>
<evidence type="ECO:0000256" key="6">
    <source>
        <dbReference type="SAM" id="SignalP"/>
    </source>
</evidence>
<dbReference type="InterPro" id="IPR038765">
    <property type="entry name" value="Papain-like_cys_pep_sf"/>
</dbReference>
<evidence type="ECO:0000256" key="4">
    <source>
        <dbReference type="ARBA" id="ARBA00022807"/>
    </source>
</evidence>
<evidence type="ECO:0000259" key="7">
    <source>
        <dbReference type="SMART" id="SM00645"/>
    </source>
</evidence>
<dbReference type="InterPro" id="IPR025661">
    <property type="entry name" value="Pept_asp_AS"/>
</dbReference>
<keyword evidence="4" id="KW-0788">Thiol protease</keyword>
<feature type="domain" description="Peptidase C1A papain C-terminal" evidence="7">
    <location>
        <begin position="118"/>
        <end position="333"/>
    </location>
</feature>
<proteinExistence type="evidence at transcript level"/>
<dbReference type="SMART" id="SM00848">
    <property type="entry name" value="Inhibitor_I29"/>
    <property type="match status" value="1"/>
</dbReference>
<evidence type="ECO:0000256" key="2">
    <source>
        <dbReference type="ARBA" id="ARBA00022670"/>
    </source>
</evidence>
<dbReference type="PRINTS" id="PR00705">
    <property type="entry name" value="PAPAIN"/>
</dbReference>
<accession>Q9U554</accession>
<dbReference type="Pfam" id="PF00112">
    <property type="entry name" value="Peptidase_C1"/>
    <property type="match status" value="1"/>
</dbReference>
<sequence>MKWIVAVCMVGFLVAVTSAGRHQPVFEHHEEWQLWKSQHGKSYRSGLQELERHLVWVSNKEYIDRHNANADVFGFSLAMNHFGDLSDNEFVDKYLSYTKSDKKKRNVKMFEAPEGVSYPESLDWRTKGAVTSVKNQGDCGASYAFSAIGSLEGALSLAQGKLTYLSEQNVIDCSVAYGNHGCQGGNMYNTYLYILSNDGIDTSDGYPFKGKQTSCTYDRSCRGTSISGSIAITSGSESDLQAAVASAGPVAVAVDGSSRAFRFYDYGLYNLPGCSSYQLSHALLITGYGSFNGNQYWLVKNSWGTNWGMSGYIMMTRNNYNQCGIATDAAYPTL</sequence>
<dbReference type="InterPro" id="IPR039417">
    <property type="entry name" value="Peptidase_C1A_papain-like"/>
</dbReference>
<dbReference type="GO" id="GO:0006508">
    <property type="term" value="P:proteolysis"/>
    <property type="evidence" value="ECO:0007669"/>
    <property type="project" value="UniProtKB-KW"/>
</dbReference>
<dbReference type="EMBL" id="AF098670">
    <property type="protein sequence ID" value="AAF21819.1"/>
    <property type="molecule type" value="mRNA"/>
</dbReference>
<dbReference type="CDD" id="cd02248">
    <property type="entry name" value="Peptidase_C1A"/>
    <property type="match status" value="1"/>
</dbReference>
<dbReference type="InterPro" id="IPR025660">
    <property type="entry name" value="Pept_his_AS"/>
</dbReference>
<dbReference type="Pfam" id="PF08246">
    <property type="entry name" value="Inhibitor_I29"/>
    <property type="match status" value="1"/>
</dbReference>
<dbReference type="PROSITE" id="PS00640">
    <property type="entry name" value="THIOL_PROTEASE_ASN"/>
    <property type="match status" value="1"/>
</dbReference>
<keyword evidence="2" id="KW-0645">Protease</keyword>
<organism evidence="9">
    <name type="scientific">Tethya aurantium</name>
    <name type="common">Orange puffball sponge</name>
    <name type="synonym">Tethya aurantia</name>
    <dbReference type="NCBI Taxonomy" id="281732"/>
    <lineage>
        <taxon>Eukaryota</taxon>
        <taxon>Metazoa</taxon>
        <taxon>Porifera</taxon>
        <taxon>Demospongiae</taxon>
        <taxon>Heteroscleromorpha</taxon>
        <taxon>Tethyida</taxon>
        <taxon>Tethyidae</taxon>
        <taxon>Tethya</taxon>
    </lineage>
</organism>
<evidence type="ECO:0000256" key="5">
    <source>
        <dbReference type="ARBA" id="ARBA00023157"/>
    </source>
</evidence>
<dbReference type="Gene3D" id="3.90.70.10">
    <property type="entry name" value="Cysteine proteinases"/>
    <property type="match status" value="1"/>
</dbReference>
<reference evidence="9" key="2">
    <citation type="submission" date="2000-01" db="EMBL/GenBank/DDBJ databases">
        <title>Cloning of silicatein beta.</title>
        <authorList>
            <person name="Shimizu S."/>
            <person name="Lawrence C."/>
            <person name="Morse D.E."/>
        </authorList>
    </citation>
    <scope>NUCLEOTIDE SEQUENCE</scope>
</reference>
<evidence type="ECO:0000259" key="8">
    <source>
        <dbReference type="SMART" id="SM00848"/>
    </source>
</evidence>
<feature type="signal peptide" evidence="6">
    <location>
        <begin position="1"/>
        <end position="19"/>
    </location>
</feature>
<keyword evidence="5" id="KW-1015">Disulfide bond</keyword>
<dbReference type="GO" id="GO:0008234">
    <property type="term" value="F:cysteine-type peptidase activity"/>
    <property type="evidence" value="ECO:0007669"/>
    <property type="project" value="UniProtKB-KW"/>
</dbReference>
<dbReference type="SMART" id="SM00645">
    <property type="entry name" value="Pept_C1"/>
    <property type="match status" value="1"/>
</dbReference>
<dbReference type="InterPro" id="IPR013201">
    <property type="entry name" value="Prot_inhib_I29"/>
</dbReference>
<dbReference type="SUPFAM" id="SSF54001">
    <property type="entry name" value="Cysteine proteinases"/>
    <property type="match status" value="1"/>
</dbReference>
<name>Q9U554_TETAR</name>
<dbReference type="AlphaFoldDB" id="Q9U554"/>
<keyword evidence="3" id="KW-0378">Hydrolase</keyword>
<evidence type="ECO:0000313" key="9">
    <source>
        <dbReference type="EMBL" id="AAF21819.1"/>
    </source>
</evidence>
<protein>
    <submittedName>
        <fullName evidence="9">Silicatein beta</fullName>
    </submittedName>
</protein>
<comment type="similarity">
    <text evidence="1">Belongs to the peptidase C1 family.</text>
</comment>
<dbReference type="InterPro" id="IPR013128">
    <property type="entry name" value="Peptidase_C1A"/>
</dbReference>
<dbReference type="FunFam" id="3.90.70.10:FF:000006">
    <property type="entry name" value="Cathepsin S"/>
    <property type="match status" value="1"/>
</dbReference>
<reference evidence="9" key="1">
    <citation type="submission" date="1998-10" db="EMBL/GenBank/DDBJ databases">
        <authorList>
            <person name="Shimizu K."/>
            <person name="Lawrence C."/>
            <person name="Morse D.E."/>
        </authorList>
    </citation>
    <scope>NUCLEOTIDE SEQUENCE</scope>
</reference>
<dbReference type="InterPro" id="IPR000668">
    <property type="entry name" value="Peptidase_C1A_C"/>
</dbReference>
<evidence type="ECO:0000256" key="3">
    <source>
        <dbReference type="ARBA" id="ARBA00022801"/>
    </source>
</evidence>
<dbReference type="PANTHER" id="PTHR12411">
    <property type="entry name" value="CYSTEINE PROTEASE FAMILY C1-RELATED"/>
    <property type="match status" value="1"/>
</dbReference>
<feature type="domain" description="Cathepsin propeptide inhibitor" evidence="8">
    <location>
        <begin position="32"/>
        <end position="90"/>
    </location>
</feature>
<evidence type="ECO:0000256" key="1">
    <source>
        <dbReference type="ARBA" id="ARBA00008455"/>
    </source>
</evidence>
<keyword evidence="6" id="KW-0732">Signal</keyword>